<dbReference type="GO" id="GO:0016301">
    <property type="term" value="F:kinase activity"/>
    <property type="evidence" value="ECO:0007669"/>
    <property type="project" value="UniProtKB-KW"/>
</dbReference>
<accession>A0A7V4E306</accession>
<dbReference type="Pfam" id="PF01288">
    <property type="entry name" value="HPPK"/>
    <property type="match status" value="1"/>
</dbReference>
<dbReference type="EMBL" id="DTDR01000120">
    <property type="protein sequence ID" value="HGK63856.1"/>
    <property type="molecule type" value="Genomic_DNA"/>
</dbReference>
<evidence type="ECO:0000256" key="3">
    <source>
        <dbReference type="ARBA" id="ARBA00022679"/>
    </source>
</evidence>
<keyword evidence="7" id="KW-0289">Folate biosynthesis</keyword>
<dbReference type="GO" id="GO:0005524">
    <property type="term" value="F:ATP binding"/>
    <property type="evidence" value="ECO:0007669"/>
    <property type="project" value="UniProtKB-KW"/>
</dbReference>
<reference evidence="9" key="1">
    <citation type="journal article" date="2020" name="mSystems">
        <title>Genome- and Community-Level Interaction Insights into Carbon Utilization and Element Cycling Functions of Hydrothermarchaeota in Hydrothermal Sediment.</title>
        <authorList>
            <person name="Zhou Z."/>
            <person name="Liu Y."/>
            <person name="Xu W."/>
            <person name="Pan J."/>
            <person name="Luo Z.H."/>
            <person name="Li M."/>
        </authorList>
    </citation>
    <scope>NUCLEOTIDE SEQUENCE [LARGE SCALE GENOMIC DNA]</scope>
    <source>
        <strain evidence="9">SpSt-697</strain>
    </source>
</reference>
<dbReference type="SUPFAM" id="SSF55083">
    <property type="entry name" value="6-hydroxymethyl-7,8-dihydropterin pyrophosphokinase, HPPK"/>
    <property type="match status" value="1"/>
</dbReference>
<evidence type="ECO:0000256" key="5">
    <source>
        <dbReference type="ARBA" id="ARBA00022777"/>
    </source>
</evidence>
<gene>
    <name evidence="9" type="primary">folK</name>
    <name evidence="9" type="ORF">ENU74_04625</name>
</gene>
<dbReference type="PANTHER" id="PTHR43071">
    <property type="entry name" value="2-AMINO-4-HYDROXY-6-HYDROXYMETHYLDIHYDROPTERIDINE PYROPHOSPHOKINASE"/>
    <property type="match status" value="1"/>
</dbReference>
<keyword evidence="3 9" id="KW-0808">Transferase</keyword>
<dbReference type="NCBIfam" id="TIGR01498">
    <property type="entry name" value="folK"/>
    <property type="match status" value="1"/>
</dbReference>
<dbReference type="PANTHER" id="PTHR43071:SF1">
    <property type="entry name" value="2-AMINO-4-HYDROXY-6-HYDROXYMETHYLDIHYDROPTERIDINE PYROPHOSPHOKINASE"/>
    <property type="match status" value="1"/>
</dbReference>
<dbReference type="PROSITE" id="PS00794">
    <property type="entry name" value="HPPK"/>
    <property type="match status" value="1"/>
</dbReference>
<keyword evidence="5 9" id="KW-0418">Kinase</keyword>
<evidence type="ECO:0000256" key="4">
    <source>
        <dbReference type="ARBA" id="ARBA00022741"/>
    </source>
</evidence>
<dbReference type="Gene3D" id="3.30.70.560">
    <property type="entry name" value="7,8-Dihydro-6-hydroxymethylpterin-pyrophosphokinase HPPK"/>
    <property type="match status" value="1"/>
</dbReference>
<evidence type="ECO:0000256" key="1">
    <source>
        <dbReference type="ARBA" id="ARBA00005051"/>
    </source>
</evidence>
<dbReference type="AlphaFoldDB" id="A0A7V4E306"/>
<evidence type="ECO:0000313" key="9">
    <source>
        <dbReference type="EMBL" id="HGK63856.1"/>
    </source>
</evidence>
<proteinExistence type="predicted"/>
<dbReference type="InterPro" id="IPR035907">
    <property type="entry name" value="Hppk_sf"/>
</dbReference>
<dbReference type="GO" id="GO:0046656">
    <property type="term" value="P:folic acid biosynthetic process"/>
    <property type="evidence" value="ECO:0007669"/>
    <property type="project" value="UniProtKB-KW"/>
</dbReference>
<comment type="pathway">
    <text evidence="1">Cofactor biosynthesis; tetrahydrofolate biosynthesis; 2-amino-4-hydroxy-6-hydroxymethyl-7,8-dihydropteridine diphosphate from 7,8-dihydroneopterin triphosphate: step 4/4.</text>
</comment>
<feature type="domain" description="7,8-dihydro-6-hydroxymethylpterin-pyrophosphokinase" evidence="8">
    <location>
        <begin position="87"/>
        <end position="98"/>
    </location>
</feature>
<dbReference type="EC" id="2.7.6.3" evidence="2"/>
<evidence type="ECO:0000259" key="8">
    <source>
        <dbReference type="PROSITE" id="PS00794"/>
    </source>
</evidence>
<keyword evidence="6" id="KW-0067">ATP-binding</keyword>
<keyword evidence="4" id="KW-0547">Nucleotide-binding</keyword>
<sequence>MKKVVLAFGSNLGNRTKNIKKAISLLKKFGLQLERLSSFYLTKPSGFPFQPSFINAVGIFATHFSPYQLLTLIKKIEKQFYRLRLFKNAPRFLDIDILFYNSQIIDNKDLKIPHPRILERNFILVPLLEIIPDFYHPLAQKRIKDLVKNVNLQDVKIWKKLNT</sequence>
<organism evidence="9">
    <name type="scientific">candidate division WOR-3 bacterium</name>
    <dbReference type="NCBI Taxonomy" id="2052148"/>
    <lineage>
        <taxon>Bacteria</taxon>
        <taxon>Bacteria division WOR-3</taxon>
    </lineage>
</organism>
<dbReference type="InterPro" id="IPR000550">
    <property type="entry name" value="Hppk"/>
</dbReference>
<evidence type="ECO:0000256" key="7">
    <source>
        <dbReference type="ARBA" id="ARBA00022909"/>
    </source>
</evidence>
<dbReference type="UniPathway" id="UPA00077">
    <property type="reaction ID" value="UER00155"/>
</dbReference>
<dbReference type="CDD" id="cd00483">
    <property type="entry name" value="HPPK"/>
    <property type="match status" value="1"/>
</dbReference>
<protein>
    <recommendedName>
        <fullName evidence="2">2-amino-4-hydroxy-6-hydroxymethyldihydropteridine diphosphokinase</fullName>
        <ecNumber evidence="2">2.7.6.3</ecNumber>
    </recommendedName>
</protein>
<dbReference type="GO" id="GO:0003848">
    <property type="term" value="F:2-amino-4-hydroxy-6-hydroxymethyldihydropteridine diphosphokinase activity"/>
    <property type="evidence" value="ECO:0007669"/>
    <property type="project" value="UniProtKB-EC"/>
</dbReference>
<dbReference type="GO" id="GO:0046654">
    <property type="term" value="P:tetrahydrofolate biosynthetic process"/>
    <property type="evidence" value="ECO:0007669"/>
    <property type="project" value="UniProtKB-UniPathway"/>
</dbReference>
<evidence type="ECO:0000256" key="6">
    <source>
        <dbReference type="ARBA" id="ARBA00022840"/>
    </source>
</evidence>
<comment type="caution">
    <text evidence="9">The sequence shown here is derived from an EMBL/GenBank/DDBJ whole genome shotgun (WGS) entry which is preliminary data.</text>
</comment>
<name>A0A7V4E306_UNCW3</name>
<evidence type="ECO:0000256" key="2">
    <source>
        <dbReference type="ARBA" id="ARBA00013253"/>
    </source>
</evidence>